<proteinExistence type="predicted"/>
<keyword evidence="2" id="KW-1185">Reference proteome</keyword>
<sequence>MRNRFNEFETRKGTEGSPVRYEDYVMLTYEEALSCPEGRHWKVAIEEKKQALIKNETWTVVKKEDLPAGQRILTSKWIFKKNKDGKFKVRLVVQG</sequence>
<organism evidence="1 2">
    <name type="scientific">Dryococelus australis</name>
    <dbReference type="NCBI Taxonomy" id="614101"/>
    <lineage>
        <taxon>Eukaryota</taxon>
        <taxon>Metazoa</taxon>
        <taxon>Ecdysozoa</taxon>
        <taxon>Arthropoda</taxon>
        <taxon>Hexapoda</taxon>
        <taxon>Insecta</taxon>
        <taxon>Pterygota</taxon>
        <taxon>Neoptera</taxon>
        <taxon>Polyneoptera</taxon>
        <taxon>Phasmatodea</taxon>
        <taxon>Verophasmatodea</taxon>
        <taxon>Anareolatae</taxon>
        <taxon>Phasmatidae</taxon>
        <taxon>Eurycanthinae</taxon>
        <taxon>Dryococelus</taxon>
    </lineage>
</organism>
<evidence type="ECO:0000313" key="1">
    <source>
        <dbReference type="EMBL" id="KAJ8884214.1"/>
    </source>
</evidence>
<dbReference type="EMBL" id="JARBHB010000005">
    <property type="protein sequence ID" value="KAJ8884214.1"/>
    <property type="molecule type" value="Genomic_DNA"/>
</dbReference>
<gene>
    <name evidence="1" type="ORF">PR048_016071</name>
</gene>
<reference evidence="1 2" key="1">
    <citation type="submission" date="2023-02" db="EMBL/GenBank/DDBJ databases">
        <title>LHISI_Scaffold_Assembly.</title>
        <authorList>
            <person name="Stuart O.P."/>
            <person name="Cleave R."/>
            <person name="Magrath M.J.L."/>
            <person name="Mikheyev A.S."/>
        </authorList>
    </citation>
    <scope>NUCLEOTIDE SEQUENCE [LARGE SCALE GENOMIC DNA]</scope>
    <source>
        <strain evidence="1">Daus_M_001</strain>
        <tissue evidence="1">Leg muscle</tissue>
    </source>
</reference>
<dbReference type="Proteomes" id="UP001159363">
    <property type="component" value="Chromosome 4"/>
</dbReference>
<protein>
    <recommendedName>
        <fullName evidence="3">Reverse transcriptase Ty1/copia-type domain-containing protein</fullName>
    </recommendedName>
</protein>
<evidence type="ECO:0008006" key="3">
    <source>
        <dbReference type="Google" id="ProtNLM"/>
    </source>
</evidence>
<name>A0ABQ9HJ35_9NEOP</name>
<evidence type="ECO:0000313" key="2">
    <source>
        <dbReference type="Proteomes" id="UP001159363"/>
    </source>
</evidence>
<accession>A0ABQ9HJ35</accession>
<comment type="caution">
    <text evidence="1">The sequence shown here is derived from an EMBL/GenBank/DDBJ whole genome shotgun (WGS) entry which is preliminary data.</text>
</comment>